<dbReference type="OrthoDB" id="384725at2157"/>
<dbReference type="AlphaFoldDB" id="A0A1I4PWL9"/>
<organism evidence="2 3">
    <name type="scientific">Methanolobus profundi</name>
    <dbReference type="NCBI Taxonomy" id="487685"/>
    <lineage>
        <taxon>Archaea</taxon>
        <taxon>Methanobacteriati</taxon>
        <taxon>Methanobacteriota</taxon>
        <taxon>Stenosarchaea group</taxon>
        <taxon>Methanomicrobia</taxon>
        <taxon>Methanosarcinales</taxon>
        <taxon>Methanosarcinaceae</taxon>
        <taxon>Methanolobus</taxon>
    </lineage>
</organism>
<proteinExistence type="predicted"/>
<gene>
    <name evidence="2" type="ORF">SAMN04488696_0939</name>
</gene>
<feature type="transmembrane region" description="Helical" evidence="1">
    <location>
        <begin position="18"/>
        <end position="39"/>
    </location>
</feature>
<feature type="transmembrane region" description="Helical" evidence="1">
    <location>
        <begin position="59"/>
        <end position="79"/>
    </location>
</feature>
<keyword evidence="1" id="KW-0472">Membrane</keyword>
<evidence type="ECO:0000256" key="1">
    <source>
        <dbReference type="SAM" id="Phobius"/>
    </source>
</evidence>
<accession>A0A1I4PWL9</accession>
<keyword evidence="1" id="KW-0812">Transmembrane</keyword>
<name>A0A1I4PWL9_9EURY</name>
<sequence>MPNIHITKIDTIAMGKKVAIIFAVLFELLVIILVTPPSISDIGSTEMLIVAGIIPLAPLFYGALGFITGSIIAMMFNIASDHFGDQ</sequence>
<keyword evidence="3" id="KW-1185">Reference proteome</keyword>
<dbReference type="EMBL" id="FOUJ01000001">
    <property type="protein sequence ID" value="SFM31996.1"/>
    <property type="molecule type" value="Genomic_DNA"/>
</dbReference>
<evidence type="ECO:0000313" key="3">
    <source>
        <dbReference type="Proteomes" id="UP000198535"/>
    </source>
</evidence>
<keyword evidence="1" id="KW-1133">Transmembrane helix</keyword>
<dbReference type="Proteomes" id="UP000198535">
    <property type="component" value="Unassembled WGS sequence"/>
</dbReference>
<reference evidence="3" key="1">
    <citation type="submission" date="2016-10" db="EMBL/GenBank/DDBJ databases">
        <authorList>
            <person name="Varghese N."/>
            <person name="Submissions S."/>
        </authorList>
    </citation>
    <scope>NUCLEOTIDE SEQUENCE [LARGE SCALE GENOMIC DNA]</scope>
    <source>
        <strain evidence="3">Mob M</strain>
    </source>
</reference>
<evidence type="ECO:0000313" key="2">
    <source>
        <dbReference type="EMBL" id="SFM31996.1"/>
    </source>
</evidence>
<dbReference type="RefSeq" id="WP_091933736.1">
    <property type="nucleotide sequence ID" value="NZ_FOUJ01000001.1"/>
</dbReference>
<protein>
    <submittedName>
        <fullName evidence="2">Uncharacterized protein</fullName>
    </submittedName>
</protein>